<dbReference type="FunCoup" id="J3NG30">
    <property type="interactions" value="55"/>
</dbReference>
<evidence type="ECO:0000256" key="1">
    <source>
        <dbReference type="ARBA" id="ARBA00004123"/>
    </source>
</evidence>
<accession>J3NG30</accession>
<dbReference type="Proteomes" id="UP000006039">
    <property type="component" value="Unassembled WGS sequence"/>
</dbReference>
<dbReference type="PANTHER" id="PTHR12486:SF4">
    <property type="entry name" value="APRATAXIN"/>
    <property type="match status" value="1"/>
</dbReference>
<evidence type="ECO:0000256" key="3">
    <source>
        <dbReference type="ARBA" id="ARBA00022771"/>
    </source>
</evidence>
<reference evidence="9" key="3">
    <citation type="submission" date="2010-09" db="EMBL/GenBank/DDBJ databases">
        <title>Annotation of Gaeumannomyces graminis var. tritici R3-111a-1.</title>
        <authorList>
            <consortium name="The Broad Institute Genome Sequencing Platform"/>
            <person name="Ma L.-J."/>
            <person name="Dead R."/>
            <person name="Young S.K."/>
            <person name="Zeng Q."/>
            <person name="Gargeya S."/>
            <person name="Fitzgerald M."/>
            <person name="Haas B."/>
            <person name="Abouelleil A."/>
            <person name="Alvarado L."/>
            <person name="Arachchi H.M."/>
            <person name="Berlin A."/>
            <person name="Brown A."/>
            <person name="Chapman S.B."/>
            <person name="Chen Z."/>
            <person name="Dunbar C."/>
            <person name="Freedman E."/>
            <person name="Gearin G."/>
            <person name="Gellesch M."/>
            <person name="Goldberg J."/>
            <person name="Griggs A."/>
            <person name="Gujja S."/>
            <person name="Heiman D."/>
            <person name="Howarth C."/>
            <person name="Larson L."/>
            <person name="Lui A."/>
            <person name="MacDonald P.J.P."/>
            <person name="Mehta T."/>
            <person name="Montmayeur A."/>
            <person name="Murphy C."/>
            <person name="Neiman D."/>
            <person name="Pearson M."/>
            <person name="Priest M."/>
            <person name="Roberts A."/>
            <person name="Saif S."/>
            <person name="Shea T."/>
            <person name="Shenoy N."/>
            <person name="Sisk P."/>
            <person name="Stolte C."/>
            <person name="Sykes S."/>
            <person name="Yandava C."/>
            <person name="Wortman J."/>
            <person name="Nusbaum C."/>
            <person name="Birren B."/>
        </authorList>
    </citation>
    <scope>NUCLEOTIDE SEQUENCE</scope>
    <source>
        <strain evidence="9">R3-111a-1</strain>
    </source>
</reference>
<dbReference type="Pfam" id="PF01230">
    <property type="entry name" value="HIT"/>
    <property type="match status" value="1"/>
</dbReference>
<dbReference type="STRING" id="644352.J3NG30"/>
<evidence type="ECO:0000313" key="11">
    <source>
        <dbReference type="Proteomes" id="UP000006039"/>
    </source>
</evidence>
<dbReference type="PANTHER" id="PTHR12486">
    <property type="entry name" value="APRATAXIN-RELATED"/>
    <property type="match status" value="1"/>
</dbReference>
<keyword evidence="5" id="KW-0238">DNA-binding</keyword>
<dbReference type="EnsemblFungi" id="EJT80220">
    <property type="protein sequence ID" value="EJT80220"/>
    <property type="gene ID" value="GGTG_00223"/>
</dbReference>
<dbReference type="GO" id="GO:0003697">
    <property type="term" value="F:single-stranded DNA binding"/>
    <property type="evidence" value="ECO:0007669"/>
    <property type="project" value="TreeGrafter"/>
</dbReference>
<dbReference type="VEuPathDB" id="FungiDB:GGTG_00223"/>
<evidence type="ECO:0000313" key="10">
    <source>
        <dbReference type="EnsemblFungi" id="EJT80220"/>
    </source>
</evidence>
<dbReference type="eggNOG" id="KOG0562">
    <property type="taxonomic scope" value="Eukaryota"/>
</dbReference>
<dbReference type="GO" id="GO:0005634">
    <property type="term" value="C:nucleus"/>
    <property type="evidence" value="ECO:0007669"/>
    <property type="project" value="UniProtKB-SubCell"/>
</dbReference>
<name>J3NG30_GAET3</name>
<dbReference type="InterPro" id="IPR032566">
    <property type="entry name" value="Znf-C2HE"/>
</dbReference>
<dbReference type="InterPro" id="IPR011146">
    <property type="entry name" value="HIT-like"/>
</dbReference>
<dbReference type="Gene3D" id="3.30.428.10">
    <property type="entry name" value="HIT-like"/>
    <property type="match status" value="1"/>
</dbReference>
<dbReference type="GO" id="GO:0003725">
    <property type="term" value="F:double-stranded RNA binding"/>
    <property type="evidence" value="ECO:0007669"/>
    <property type="project" value="TreeGrafter"/>
</dbReference>
<feature type="domain" description="HIT" evidence="7">
    <location>
        <begin position="35"/>
        <end position="164"/>
    </location>
</feature>
<dbReference type="InterPro" id="IPR036265">
    <property type="entry name" value="HIT-like_sf"/>
</dbReference>
<reference evidence="10" key="4">
    <citation type="journal article" date="2015" name="G3 (Bethesda)">
        <title>Genome sequences of three phytopathogenic species of the Magnaporthaceae family of fungi.</title>
        <authorList>
            <person name="Okagaki L.H."/>
            <person name="Nunes C.C."/>
            <person name="Sailsbery J."/>
            <person name="Clay B."/>
            <person name="Brown D."/>
            <person name="John T."/>
            <person name="Oh Y."/>
            <person name="Young N."/>
            <person name="Fitzgerald M."/>
            <person name="Haas B.J."/>
            <person name="Zeng Q."/>
            <person name="Young S."/>
            <person name="Adiconis X."/>
            <person name="Fan L."/>
            <person name="Levin J.Z."/>
            <person name="Mitchell T.K."/>
            <person name="Okubara P.A."/>
            <person name="Farman M.L."/>
            <person name="Kohn L.M."/>
            <person name="Birren B."/>
            <person name="Ma L.-J."/>
            <person name="Dean R.A."/>
        </authorList>
    </citation>
    <scope>NUCLEOTIDE SEQUENCE</scope>
    <source>
        <strain evidence="10">R3-111a-1</strain>
    </source>
</reference>
<evidence type="ECO:0000256" key="2">
    <source>
        <dbReference type="ARBA" id="ARBA00022723"/>
    </source>
</evidence>
<dbReference type="GO" id="GO:0030983">
    <property type="term" value="F:mismatched DNA binding"/>
    <property type="evidence" value="ECO:0007669"/>
    <property type="project" value="TreeGrafter"/>
</dbReference>
<evidence type="ECO:0000313" key="9">
    <source>
        <dbReference type="EMBL" id="EJT80220.1"/>
    </source>
</evidence>
<reference evidence="10" key="5">
    <citation type="submission" date="2018-04" db="UniProtKB">
        <authorList>
            <consortium name="EnsemblFungi"/>
        </authorList>
    </citation>
    <scope>IDENTIFICATION</scope>
    <source>
        <strain evidence="10">R3-111a-1</strain>
    </source>
</reference>
<dbReference type="PROSITE" id="PS00892">
    <property type="entry name" value="HIT_1"/>
    <property type="match status" value="1"/>
</dbReference>
<reference evidence="9" key="2">
    <citation type="submission" date="2010-07" db="EMBL/GenBank/DDBJ databases">
        <authorList>
            <consortium name="The Broad Institute Genome Sequencing Platform"/>
            <consortium name="Broad Institute Genome Sequencing Center for Infectious Disease"/>
            <person name="Ma L.-J."/>
            <person name="Dead R."/>
            <person name="Young S."/>
            <person name="Zeng Q."/>
            <person name="Koehrsen M."/>
            <person name="Alvarado L."/>
            <person name="Berlin A."/>
            <person name="Chapman S.B."/>
            <person name="Chen Z."/>
            <person name="Freedman E."/>
            <person name="Gellesch M."/>
            <person name="Goldberg J."/>
            <person name="Griggs A."/>
            <person name="Gujja S."/>
            <person name="Heilman E.R."/>
            <person name="Heiman D."/>
            <person name="Hepburn T."/>
            <person name="Howarth C."/>
            <person name="Jen D."/>
            <person name="Larson L."/>
            <person name="Mehta T."/>
            <person name="Neiman D."/>
            <person name="Pearson M."/>
            <person name="Roberts A."/>
            <person name="Saif S."/>
            <person name="Shea T."/>
            <person name="Shenoy N."/>
            <person name="Sisk P."/>
            <person name="Stolte C."/>
            <person name="Sykes S."/>
            <person name="Walk T."/>
            <person name="White J."/>
            <person name="Yandava C."/>
            <person name="Haas B."/>
            <person name="Nusbaum C."/>
            <person name="Birren B."/>
        </authorList>
    </citation>
    <scope>NUCLEOTIDE SEQUENCE</scope>
    <source>
        <strain evidence="9">R3-111a-1</strain>
    </source>
</reference>
<dbReference type="AlphaFoldDB" id="J3NG30"/>
<reference evidence="11" key="1">
    <citation type="submission" date="2010-07" db="EMBL/GenBank/DDBJ databases">
        <title>The genome sequence of Gaeumannomyces graminis var. tritici strain R3-111a-1.</title>
        <authorList>
            <consortium name="The Broad Institute Genome Sequencing Platform"/>
            <person name="Ma L.-J."/>
            <person name="Dead R."/>
            <person name="Young S."/>
            <person name="Zeng Q."/>
            <person name="Koehrsen M."/>
            <person name="Alvarado L."/>
            <person name="Berlin A."/>
            <person name="Chapman S.B."/>
            <person name="Chen Z."/>
            <person name="Freedman E."/>
            <person name="Gellesch M."/>
            <person name="Goldberg J."/>
            <person name="Griggs A."/>
            <person name="Gujja S."/>
            <person name="Heilman E.R."/>
            <person name="Heiman D."/>
            <person name="Hepburn T."/>
            <person name="Howarth C."/>
            <person name="Jen D."/>
            <person name="Larson L."/>
            <person name="Mehta T."/>
            <person name="Neiman D."/>
            <person name="Pearson M."/>
            <person name="Roberts A."/>
            <person name="Saif S."/>
            <person name="Shea T."/>
            <person name="Shenoy N."/>
            <person name="Sisk P."/>
            <person name="Stolte C."/>
            <person name="Sykes S."/>
            <person name="Walk T."/>
            <person name="White J."/>
            <person name="Yandava C."/>
            <person name="Haas B."/>
            <person name="Nusbaum C."/>
            <person name="Birren B."/>
        </authorList>
    </citation>
    <scope>NUCLEOTIDE SEQUENCE [LARGE SCALE GENOMIC DNA]</scope>
    <source>
        <strain evidence="11">R3-111a-1</strain>
    </source>
</reference>
<dbReference type="RefSeq" id="XP_009216229.1">
    <property type="nucleotide sequence ID" value="XM_009217965.1"/>
</dbReference>
<gene>
    <name evidence="10" type="primary">20340681</name>
    <name evidence="9" type="ORF">GGTG_00223</name>
</gene>
<evidence type="ECO:0000256" key="4">
    <source>
        <dbReference type="ARBA" id="ARBA00022833"/>
    </source>
</evidence>
<evidence type="ECO:0000259" key="7">
    <source>
        <dbReference type="Pfam" id="PF01230"/>
    </source>
</evidence>
<dbReference type="EMBL" id="GL385395">
    <property type="protein sequence ID" value="EJT80220.1"/>
    <property type="molecule type" value="Genomic_DNA"/>
</dbReference>
<evidence type="ECO:0000256" key="5">
    <source>
        <dbReference type="ARBA" id="ARBA00023125"/>
    </source>
</evidence>
<dbReference type="GO" id="GO:1990165">
    <property type="term" value="F:single-strand break-containing DNA binding"/>
    <property type="evidence" value="ECO:0007669"/>
    <property type="project" value="TreeGrafter"/>
</dbReference>
<protein>
    <submittedName>
        <fullName evidence="9 10">Uncharacterized protein</fullName>
    </submittedName>
</protein>
<keyword evidence="6" id="KW-0539">Nucleus</keyword>
<dbReference type="GeneID" id="20340681"/>
<keyword evidence="2" id="KW-0479">Metal-binding</keyword>
<evidence type="ECO:0000259" key="8">
    <source>
        <dbReference type="Pfam" id="PF16278"/>
    </source>
</evidence>
<feature type="domain" description="Aprataxin C2HE/C2H2/C2HC zinc finger" evidence="8">
    <location>
        <begin position="180"/>
        <end position="235"/>
    </location>
</feature>
<dbReference type="OrthoDB" id="3512845at2759"/>
<keyword evidence="4" id="KW-0862">Zinc</keyword>
<dbReference type="GO" id="GO:0008270">
    <property type="term" value="F:zinc ion binding"/>
    <property type="evidence" value="ECO:0007669"/>
    <property type="project" value="UniProtKB-KW"/>
</dbReference>
<keyword evidence="11" id="KW-1185">Reference proteome</keyword>
<dbReference type="GO" id="GO:0000012">
    <property type="term" value="P:single strand break repair"/>
    <property type="evidence" value="ECO:0007669"/>
    <property type="project" value="TreeGrafter"/>
</dbReference>
<proteinExistence type="predicted"/>
<keyword evidence="3" id="KW-0863">Zinc-finger</keyword>
<comment type="subcellular location">
    <subcellularLocation>
        <location evidence="1">Nucleus</location>
    </subcellularLocation>
</comment>
<organism evidence="9">
    <name type="scientific">Gaeumannomyces tritici (strain R3-111a-1)</name>
    <name type="common">Wheat and barley take-all root rot fungus</name>
    <name type="synonym">Gaeumannomyces graminis var. tritici</name>
    <dbReference type="NCBI Taxonomy" id="644352"/>
    <lineage>
        <taxon>Eukaryota</taxon>
        <taxon>Fungi</taxon>
        <taxon>Dikarya</taxon>
        <taxon>Ascomycota</taxon>
        <taxon>Pezizomycotina</taxon>
        <taxon>Sordariomycetes</taxon>
        <taxon>Sordariomycetidae</taxon>
        <taxon>Magnaporthales</taxon>
        <taxon>Magnaporthaceae</taxon>
        <taxon>Gaeumannomyces</taxon>
    </lineage>
</organism>
<dbReference type="Pfam" id="PF16278">
    <property type="entry name" value="zf-C2HE"/>
    <property type="match status" value="1"/>
</dbReference>
<sequence>MNAAQQANLTRLRAAFPGRAGLGAYLDEPKAWPGSRVIFHTAGHVAIHDLYPKSFIHCLLLPRAPAKRALHPFDALDGSDPEFLAETRAQAARLRSLVAAELRRLLGRDSAAEAVRNAVLDGTADADADGGLLPDGRDWEAEVRVGVHAVPSMDHLHIHVLSPDMAGSGMKKKNHYLSFNTPFFVDLADFPLAADDPRRQGGLIKMHPMACWRCQKDFGNKFEALKRHLAEEFEEWKKE</sequence>
<dbReference type="SUPFAM" id="SSF54197">
    <property type="entry name" value="HIT-like"/>
    <property type="match status" value="1"/>
</dbReference>
<dbReference type="InterPro" id="IPR019808">
    <property type="entry name" value="Histidine_triad_CS"/>
</dbReference>
<dbReference type="GO" id="GO:0033699">
    <property type="term" value="F:DNA 5'-adenosine monophosphate hydrolase activity"/>
    <property type="evidence" value="ECO:0007669"/>
    <property type="project" value="TreeGrafter"/>
</dbReference>
<dbReference type="HOGENOM" id="CLU_066882_0_0_1"/>
<evidence type="ECO:0000256" key="6">
    <source>
        <dbReference type="ARBA" id="ARBA00023242"/>
    </source>
</evidence>